<dbReference type="Pfam" id="PF24446">
    <property type="entry name" value="DUF7565"/>
    <property type="match status" value="1"/>
</dbReference>
<dbReference type="Proteomes" id="UP000069906">
    <property type="component" value="Chromosome"/>
</dbReference>
<dbReference type="AlphaFoldDB" id="A0A0F7PAH6"/>
<evidence type="ECO:0000313" key="4">
    <source>
        <dbReference type="Proteomes" id="UP000060390"/>
    </source>
</evidence>
<dbReference type="EMBL" id="CP011564">
    <property type="protein sequence ID" value="ALG81566.1"/>
    <property type="molecule type" value="Genomic_DNA"/>
</dbReference>
<evidence type="ECO:0000313" key="3">
    <source>
        <dbReference type="EMBL" id="ALG81566.1"/>
    </source>
</evidence>
<protein>
    <recommendedName>
        <fullName evidence="1">C2H2-type domain-containing protein</fullName>
    </recommendedName>
</protein>
<name>A0A0F7PAH6_9EURY</name>
<dbReference type="KEGG" id="hsu:HLASF_0669"/>
<dbReference type="InterPro" id="IPR013087">
    <property type="entry name" value="Znf_C2H2_type"/>
</dbReference>
<dbReference type="EMBL" id="CP008874">
    <property type="protein sequence ID" value="AKH97165.1"/>
    <property type="molecule type" value="Genomic_DNA"/>
</dbReference>
<dbReference type="PROSITE" id="PS00028">
    <property type="entry name" value="ZINC_FINGER_C2H2_1"/>
    <property type="match status" value="1"/>
</dbReference>
<accession>A0A0F7PAH6</accession>
<evidence type="ECO:0000313" key="5">
    <source>
        <dbReference type="Proteomes" id="UP000069906"/>
    </source>
</evidence>
<evidence type="ECO:0000313" key="2">
    <source>
        <dbReference type="EMBL" id="AKH97165.1"/>
    </source>
</evidence>
<dbReference type="GeneID" id="26010030"/>
<organism evidence="2 5">
    <name type="scientific">Halanaeroarchaeum sulfurireducens</name>
    <dbReference type="NCBI Taxonomy" id="1604004"/>
    <lineage>
        <taxon>Archaea</taxon>
        <taxon>Methanobacteriati</taxon>
        <taxon>Methanobacteriota</taxon>
        <taxon>Stenosarchaea group</taxon>
        <taxon>Halobacteria</taxon>
        <taxon>Halobacteriales</taxon>
        <taxon>Halobacteriaceae</taxon>
        <taxon>Halanaeroarchaeum</taxon>
    </lineage>
</organism>
<reference evidence="3 4" key="3">
    <citation type="journal article" date="2016" name="Stand. Genomic Sci.">
        <title>Complete genome sequence of 'Halanaeroarchaeum sulfurireducens' M27-SA2, a sulfur-reducing and acetate-oxidizing haloarchaeon from the deep-sea hypersaline anoxic lake Medee.</title>
        <authorList>
            <person name="Messina E."/>
            <person name="Sorokin D.Y."/>
            <person name="Kublanov I.V."/>
            <person name="Toshchakov S."/>
            <person name="Lopatina A."/>
            <person name="Arcadi E."/>
            <person name="Smedile F."/>
            <person name="La Spada G."/>
            <person name="La Cono V."/>
            <person name="Yakimov M.M."/>
        </authorList>
    </citation>
    <scope>NUCLEOTIDE SEQUENCE [LARGE SCALE GENOMIC DNA]</scope>
    <source>
        <strain evidence="3 4">M27-SA2</strain>
    </source>
</reference>
<sequence length="108" mass="12273">MDSWTCAIGDCAASFDDLEALVAHQVTTHEPHRCRICDEIVPEGFFAIRHAVEEHSRAEYVRHYDADSDAIRLRESVVERVSDAIDVEALQRRLDAAEPDRPRAEVIE</sequence>
<dbReference type="OrthoDB" id="311125at2157"/>
<keyword evidence="5" id="KW-1185">Reference proteome</keyword>
<dbReference type="HOGENOM" id="CLU_164491_0_0_2"/>
<proteinExistence type="predicted"/>
<feature type="domain" description="C2H2-type" evidence="1">
    <location>
        <begin position="4"/>
        <end position="34"/>
    </location>
</feature>
<evidence type="ECO:0000259" key="1">
    <source>
        <dbReference type="PROSITE" id="PS50157"/>
    </source>
</evidence>
<gene>
    <name evidence="3" type="ORF">HLASA_0665</name>
    <name evidence="2" type="ORF">HLASF_0669</name>
</gene>
<reference evidence="4" key="2">
    <citation type="submission" date="2015-05" db="EMBL/GenBank/DDBJ databases">
        <title>Complete genome sequence of Halanaeroarchaeum sulfurireducens type strain M27-SA2, a sulfate-reducer haloarchaeon from marine anoxic lake Medee.</title>
        <authorList>
            <person name="Messina E."/>
            <person name="Kublanov I.V."/>
            <person name="Toshchakov S."/>
            <person name="Arcadi E."/>
            <person name="La Spada G."/>
            <person name="La Cono V."/>
            <person name="Yakimov M.M."/>
        </authorList>
    </citation>
    <scope>NUCLEOTIDE SEQUENCE [LARGE SCALE GENOMIC DNA]</scope>
    <source>
        <strain evidence="4">M27-SA2</strain>
    </source>
</reference>
<dbReference type="Proteomes" id="UP000060390">
    <property type="component" value="Chromosome"/>
</dbReference>
<dbReference type="SMART" id="SM00355">
    <property type="entry name" value="ZnF_C2H2"/>
    <property type="match status" value="2"/>
</dbReference>
<reference evidence="2 5" key="1">
    <citation type="journal article" date="2015" name="ISME J.">
        <title>Elemental sulfur and acetate can support life of a novel strictly anaerobic haloarchaeon.</title>
        <authorList>
            <person name="Sorokin D.Y."/>
            <person name="Kublanov I.V."/>
            <person name="Gavrilov S.N."/>
            <person name="Rojo D."/>
            <person name="Roman P."/>
            <person name="Golyshin P.N."/>
            <person name="Slepak V.Z."/>
            <person name="Smedile F."/>
            <person name="Ferrer M."/>
            <person name="Messina E."/>
            <person name="La Cono V."/>
            <person name="Yakimov M.M."/>
        </authorList>
    </citation>
    <scope>NUCLEOTIDE SEQUENCE [LARGE SCALE GENOMIC DNA]</scope>
    <source>
        <strain evidence="2 5">HSR2</strain>
    </source>
</reference>
<dbReference type="PROSITE" id="PS50157">
    <property type="entry name" value="ZINC_FINGER_C2H2_2"/>
    <property type="match status" value="1"/>
</dbReference>
<dbReference type="KEGG" id="hsf:HLASA_0665"/>
<dbReference type="RefSeq" id="WP_050047960.1">
    <property type="nucleotide sequence ID" value="NZ_CP008874.1"/>
</dbReference>
<dbReference type="InterPro" id="IPR055987">
    <property type="entry name" value="DUF7565"/>
</dbReference>